<gene>
    <name evidence="1" type="ORF">Syun_004903</name>
</gene>
<evidence type="ECO:0000313" key="1">
    <source>
        <dbReference type="EMBL" id="KAK9164001.1"/>
    </source>
</evidence>
<organism evidence="1 2">
    <name type="scientific">Stephania yunnanensis</name>
    <dbReference type="NCBI Taxonomy" id="152371"/>
    <lineage>
        <taxon>Eukaryota</taxon>
        <taxon>Viridiplantae</taxon>
        <taxon>Streptophyta</taxon>
        <taxon>Embryophyta</taxon>
        <taxon>Tracheophyta</taxon>
        <taxon>Spermatophyta</taxon>
        <taxon>Magnoliopsida</taxon>
        <taxon>Ranunculales</taxon>
        <taxon>Menispermaceae</taxon>
        <taxon>Menispermoideae</taxon>
        <taxon>Cissampelideae</taxon>
        <taxon>Stephania</taxon>
    </lineage>
</organism>
<keyword evidence="2" id="KW-1185">Reference proteome</keyword>
<evidence type="ECO:0000313" key="2">
    <source>
        <dbReference type="Proteomes" id="UP001420932"/>
    </source>
</evidence>
<accession>A0AAP0L437</accession>
<sequence>MLVQQQVKVLAAAPFSASQLAFSDTLDDDKNWSSQDWLLLSIAGKNMETYHQVLAAAAPFSASQLAFSAHLRGTFYISGFIVAY</sequence>
<dbReference type="EMBL" id="JBBNAF010000002">
    <property type="protein sequence ID" value="KAK9164001.1"/>
    <property type="molecule type" value="Genomic_DNA"/>
</dbReference>
<protein>
    <submittedName>
        <fullName evidence="1">Uncharacterized protein</fullName>
    </submittedName>
</protein>
<name>A0AAP0L437_9MAGN</name>
<comment type="caution">
    <text evidence="1">The sequence shown here is derived from an EMBL/GenBank/DDBJ whole genome shotgun (WGS) entry which is preliminary data.</text>
</comment>
<proteinExistence type="predicted"/>
<reference evidence="1 2" key="1">
    <citation type="submission" date="2024-01" db="EMBL/GenBank/DDBJ databases">
        <title>Genome assemblies of Stephania.</title>
        <authorList>
            <person name="Yang L."/>
        </authorList>
    </citation>
    <scope>NUCLEOTIDE SEQUENCE [LARGE SCALE GENOMIC DNA]</scope>
    <source>
        <strain evidence="1">YNDBR</strain>
        <tissue evidence="1">Leaf</tissue>
    </source>
</reference>
<dbReference type="AlphaFoldDB" id="A0AAP0L437"/>
<dbReference type="Proteomes" id="UP001420932">
    <property type="component" value="Unassembled WGS sequence"/>
</dbReference>